<keyword evidence="6 9" id="KW-0675">Receptor</keyword>
<gene>
    <name evidence="9" type="ORF">Fcan01_11816</name>
</gene>
<proteinExistence type="predicted"/>
<dbReference type="InterPro" id="IPR052192">
    <property type="entry name" value="Insect_Ionotropic_Sensory_Rcpt"/>
</dbReference>
<evidence type="ECO:0000313" key="9">
    <source>
        <dbReference type="EMBL" id="OXA53850.1"/>
    </source>
</evidence>
<evidence type="ECO:0000313" key="10">
    <source>
        <dbReference type="Proteomes" id="UP000198287"/>
    </source>
</evidence>
<organism evidence="9 10">
    <name type="scientific">Folsomia candida</name>
    <name type="common">Springtail</name>
    <dbReference type="NCBI Taxonomy" id="158441"/>
    <lineage>
        <taxon>Eukaryota</taxon>
        <taxon>Metazoa</taxon>
        <taxon>Ecdysozoa</taxon>
        <taxon>Arthropoda</taxon>
        <taxon>Hexapoda</taxon>
        <taxon>Collembola</taxon>
        <taxon>Entomobryomorpha</taxon>
        <taxon>Isotomoidea</taxon>
        <taxon>Isotomidae</taxon>
        <taxon>Proisotominae</taxon>
        <taxon>Folsomia</taxon>
    </lineage>
</organism>
<dbReference type="PANTHER" id="PTHR42643:SF39">
    <property type="entry name" value="IONOTROPIC RECEPTOR 56A-RELATED"/>
    <property type="match status" value="1"/>
</dbReference>
<comment type="caution">
    <text evidence="9">The sequence shown here is derived from an EMBL/GenBank/DDBJ whole genome shotgun (WGS) entry which is preliminary data.</text>
</comment>
<evidence type="ECO:0000256" key="5">
    <source>
        <dbReference type="ARBA" id="ARBA00023136"/>
    </source>
</evidence>
<feature type="transmembrane region" description="Helical" evidence="8">
    <location>
        <begin position="656"/>
        <end position="674"/>
    </location>
</feature>
<dbReference type="Gene3D" id="1.10.287.70">
    <property type="match status" value="1"/>
</dbReference>
<evidence type="ECO:0000256" key="2">
    <source>
        <dbReference type="ARBA" id="ARBA00022475"/>
    </source>
</evidence>
<sequence>MTAFQICKKIALVGAELPTSFHLDLESVPTDIPTSLHIKLQYSLLTIDDGRWTQKVDAPCMDARPYGLYCVDMDDGSKKKSMDDGRKKKSMDNGRSFAEVWSPRGMYFPNSPFLLDVIPLGRLPCPKPYPLFRLRKQWLTVLILDSSPNSPSATSWKLTCLPLQYSNPEYFLFYLNQPYPNPTALGFVPLMLKILIAHPSSPTLSTICIPSNSQLTLDVSTLFEFDMVWNSCNGNLQNRPVVVQKFNRLLQPKRSDSCGHESYFVSHCNVLTIAERRNFTFASTRFDKHVHLFRISEDFEVGHLRAILVDVPFHKREYYPGTKIPYNFYIIIPKPKSLKGFQALIEPFSIDTWTAVLLTCMVLGLLLHGAEYTQVNGLLNVKSLLQEFWFVYSVLVLQSSSRIATLAAKLGVKAIWAVGCFMLCAIIMTSLYQGELATTMTTVMFPFIPRTLEDVANSDLLIITSQKRDGLSRLSSQIEVAKSREIYGRRVSNNLEKIMKRIFLVNEQGYHAGIKVIRTGELLRFGDGNQFIIKGQSFAIMDDESETRPLIAGIILSPDFVVYKGRENLPFRNDVMWFWSWNFFSKIYKRSWHGMVEGGLWQRFSFLFILRVARHRAREIGKYGREHLLRVLFKDNKNKEGENFSKINQESILPCYYLFLALLALAIVTLLAELREKLRHRVRHIHLRKPTRKRK</sequence>
<reference evidence="9 10" key="1">
    <citation type="submission" date="2015-12" db="EMBL/GenBank/DDBJ databases">
        <title>The genome of Folsomia candida.</title>
        <authorList>
            <person name="Faddeeva A."/>
            <person name="Derks M.F."/>
            <person name="Anvar Y."/>
            <person name="Smit S."/>
            <person name="Van Straalen N."/>
            <person name="Roelofs D."/>
        </authorList>
    </citation>
    <scope>NUCLEOTIDE SEQUENCE [LARGE SCALE GENOMIC DNA]</scope>
    <source>
        <strain evidence="9 10">VU population</strain>
        <tissue evidence="9">Whole body</tissue>
    </source>
</reference>
<evidence type="ECO:0000256" key="1">
    <source>
        <dbReference type="ARBA" id="ARBA00004651"/>
    </source>
</evidence>
<dbReference type="AlphaFoldDB" id="A0A226E903"/>
<dbReference type="GO" id="GO:0005886">
    <property type="term" value="C:plasma membrane"/>
    <property type="evidence" value="ECO:0007669"/>
    <property type="project" value="UniProtKB-SubCell"/>
</dbReference>
<keyword evidence="4 8" id="KW-1133">Transmembrane helix</keyword>
<keyword evidence="7" id="KW-0325">Glycoprotein</keyword>
<dbReference type="PANTHER" id="PTHR42643">
    <property type="entry name" value="IONOTROPIC RECEPTOR 20A-RELATED"/>
    <property type="match status" value="1"/>
</dbReference>
<keyword evidence="10" id="KW-1185">Reference proteome</keyword>
<name>A0A226E903_FOLCA</name>
<protein>
    <submittedName>
        <fullName evidence="9">Glutamate receptor ionotropic, delta-2</fullName>
    </submittedName>
</protein>
<evidence type="ECO:0000256" key="7">
    <source>
        <dbReference type="ARBA" id="ARBA00023180"/>
    </source>
</evidence>
<keyword evidence="5 8" id="KW-0472">Membrane</keyword>
<dbReference type="Proteomes" id="UP000198287">
    <property type="component" value="Unassembled WGS sequence"/>
</dbReference>
<keyword evidence="3 8" id="KW-0812">Transmembrane</keyword>
<evidence type="ECO:0000256" key="8">
    <source>
        <dbReference type="SAM" id="Phobius"/>
    </source>
</evidence>
<keyword evidence="2" id="KW-1003">Cell membrane</keyword>
<accession>A0A226E903</accession>
<feature type="transmembrane region" description="Helical" evidence="8">
    <location>
        <begin position="414"/>
        <end position="432"/>
    </location>
</feature>
<dbReference type="EMBL" id="LNIX01000005">
    <property type="protein sequence ID" value="OXA53850.1"/>
    <property type="molecule type" value="Genomic_DNA"/>
</dbReference>
<feature type="transmembrane region" description="Helical" evidence="8">
    <location>
        <begin position="348"/>
        <end position="368"/>
    </location>
</feature>
<comment type="subcellular location">
    <subcellularLocation>
        <location evidence="1">Cell membrane</location>
        <topology evidence="1">Multi-pass membrane protein</topology>
    </subcellularLocation>
</comment>
<evidence type="ECO:0000256" key="4">
    <source>
        <dbReference type="ARBA" id="ARBA00022989"/>
    </source>
</evidence>
<evidence type="ECO:0000256" key="3">
    <source>
        <dbReference type="ARBA" id="ARBA00022692"/>
    </source>
</evidence>
<evidence type="ECO:0000256" key="6">
    <source>
        <dbReference type="ARBA" id="ARBA00023170"/>
    </source>
</evidence>